<dbReference type="RefSeq" id="WP_195749335.1">
    <property type="nucleotide sequence ID" value="NZ_JADOFP010000002.1"/>
</dbReference>
<organism evidence="1 2">
    <name type="scientific">Pediococcus pentosaceus</name>
    <dbReference type="NCBI Taxonomy" id="1255"/>
    <lineage>
        <taxon>Bacteria</taxon>
        <taxon>Bacillati</taxon>
        <taxon>Bacillota</taxon>
        <taxon>Bacilli</taxon>
        <taxon>Lactobacillales</taxon>
        <taxon>Lactobacillaceae</taxon>
        <taxon>Pediococcus</taxon>
    </lineage>
</organism>
<protein>
    <recommendedName>
        <fullName evidence="3">Spo0E like sporulation regulatory protein</fullName>
    </recommendedName>
</protein>
<gene>
    <name evidence="1" type="ORF">ITQ90_03065</name>
</gene>
<dbReference type="Proteomes" id="UP001194632">
    <property type="component" value="Unassembled WGS sequence"/>
</dbReference>
<evidence type="ECO:0000313" key="2">
    <source>
        <dbReference type="Proteomes" id="UP001194632"/>
    </source>
</evidence>
<evidence type="ECO:0000313" key="1">
    <source>
        <dbReference type="EMBL" id="MBF7114485.1"/>
    </source>
</evidence>
<comment type="caution">
    <text evidence="1">The sequence shown here is derived from an EMBL/GenBank/DDBJ whole genome shotgun (WGS) entry which is preliminary data.</text>
</comment>
<evidence type="ECO:0008006" key="3">
    <source>
        <dbReference type="Google" id="ProtNLM"/>
    </source>
</evidence>
<dbReference type="EMBL" id="JADOFP010000002">
    <property type="protein sequence ID" value="MBF7114485.1"/>
    <property type="molecule type" value="Genomic_DNA"/>
</dbReference>
<name>A0AB73HEE5_PEDPE</name>
<reference evidence="1" key="1">
    <citation type="submission" date="2020-11" db="EMBL/GenBank/DDBJ databases">
        <title>Antibiotic susceptibility profiles of Pediococcus pentosaceus from various origins and their implications for the safety assessment of strains with food-technology applications.</title>
        <authorList>
            <person name="Shani N."/>
            <person name="Oberhaensli S."/>
            <person name="Arias E."/>
        </authorList>
    </citation>
    <scope>NUCLEOTIDE SEQUENCE</scope>
    <source>
        <strain evidence="1">FAM 24207</strain>
    </source>
</reference>
<dbReference type="AlphaFoldDB" id="A0AB73HEE5"/>
<accession>A0AB73HEE5</accession>
<proteinExistence type="predicted"/>
<sequence>MSDKIMSKSEAELRIIMLQEIDNFLNDHGINEASKEGQLFVNLEKRLEDVVVNHLVDRDKK</sequence>